<gene>
    <name evidence="6" type="primary">gcd</name>
    <name evidence="6" type="ORF">Pan54_12780</name>
</gene>
<dbReference type="SUPFAM" id="SSF50998">
    <property type="entry name" value="Quinoprotein alcohol dehydrogenase-like"/>
    <property type="match status" value="1"/>
</dbReference>
<keyword evidence="4" id="KW-1133">Transmembrane helix</keyword>
<reference evidence="6 7" key="1">
    <citation type="submission" date="2019-02" db="EMBL/GenBank/DDBJ databases">
        <title>Deep-cultivation of Planctomycetes and their phenomic and genomic characterization uncovers novel biology.</title>
        <authorList>
            <person name="Wiegand S."/>
            <person name="Jogler M."/>
            <person name="Boedeker C."/>
            <person name="Pinto D."/>
            <person name="Vollmers J."/>
            <person name="Rivas-Marin E."/>
            <person name="Kohn T."/>
            <person name="Peeters S.H."/>
            <person name="Heuer A."/>
            <person name="Rast P."/>
            <person name="Oberbeckmann S."/>
            <person name="Bunk B."/>
            <person name="Jeske O."/>
            <person name="Meyerdierks A."/>
            <person name="Storesund J.E."/>
            <person name="Kallscheuer N."/>
            <person name="Luecker S."/>
            <person name="Lage O.M."/>
            <person name="Pohl T."/>
            <person name="Merkel B.J."/>
            <person name="Hornburger P."/>
            <person name="Mueller R.-W."/>
            <person name="Bruemmer F."/>
            <person name="Labrenz M."/>
            <person name="Spormann A.M."/>
            <person name="Op Den Camp H."/>
            <person name="Overmann J."/>
            <person name="Amann R."/>
            <person name="Jetten M.S.M."/>
            <person name="Mascher T."/>
            <person name="Medema M.H."/>
            <person name="Devos D.P."/>
            <person name="Kaster A.-K."/>
            <person name="Ovreas L."/>
            <person name="Rohde M."/>
            <person name="Galperin M.Y."/>
            <person name="Jogler C."/>
        </authorList>
    </citation>
    <scope>NUCLEOTIDE SEQUENCE [LARGE SCALE GENOMIC DNA]</scope>
    <source>
        <strain evidence="6 7">Pan54</strain>
    </source>
</reference>
<dbReference type="AlphaFoldDB" id="A0A5C5XCS5"/>
<evidence type="ECO:0000313" key="7">
    <source>
        <dbReference type="Proteomes" id="UP000316095"/>
    </source>
</evidence>
<dbReference type="InterPro" id="IPR017511">
    <property type="entry name" value="PQQ_mDH"/>
</dbReference>
<dbReference type="InterPro" id="IPR011047">
    <property type="entry name" value="Quinoprotein_ADH-like_sf"/>
</dbReference>
<dbReference type="EC" id="1.1.5.2" evidence="6"/>
<dbReference type="InterPro" id="IPR018391">
    <property type="entry name" value="PQQ_b-propeller_rpt"/>
</dbReference>
<protein>
    <submittedName>
        <fullName evidence="6">Quinoprotein glucose dehydrogenase</fullName>
        <ecNumber evidence="6">1.1.5.2</ecNumber>
    </submittedName>
</protein>
<evidence type="ECO:0000313" key="6">
    <source>
        <dbReference type="EMBL" id="TWT60564.1"/>
    </source>
</evidence>
<dbReference type="PANTHER" id="PTHR32303">
    <property type="entry name" value="QUINOPROTEIN ALCOHOL DEHYDROGENASE (CYTOCHROME C)"/>
    <property type="match status" value="1"/>
</dbReference>
<feature type="domain" description="Pyrrolo-quinoline quinone repeat" evidence="5">
    <location>
        <begin position="48"/>
        <end position="618"/>
    </location>
</feature>
<dbReference type="EMBL" id="SJPG01000001">
    <property type="protein sequence ID" value="TWT60564.1"/>
    <property type="molecule type" value="Genomic_DNA"/>
</dbReference>
<evidence type="ECO:0000256" key="3">
    <source>
        <dbReference type="ARBA" id="ARBA00023002"/>
    </source>
</evidence>
<evidence type="ECO:0000256" key="4">
    <source>
        <dbReference type="SAM" id="Phobius"/>
    </source>
</evidence>
<sequence length="642" mass="69812">MNINHLSIKRQVQQTRTRSQAIAVMQIGLIAVSLLNTSLAIAQENADWMTVGGDRGNMRYSTLSQINQENVAQLDLAWEYKTGELSNGRGKIIECTPIIIDGVMYVTTAYLKLVALDAATGSKLWEFDPLEHSVQSYPLASGGVNRGVAYWSDGQPNGEQRILHGISAGLLYSLDAKTGQLDPEFGEQGVKDLREDFQEDLSKLGYGPTSAPTICGDVVVLGVSCGEGPGVSAPGDIRGFDVRTGKQLWRFHTVPRPGEFGNETWEGDSWKDRGAANAWGGASSDPQRGLIFCATGSAAFDFYGGDRKGENLFANCVIAIDAKSGKRKWHFQTLRHDLWDHDLPVYPNLVTVIREGKSVDAVAQVTKTGYVYLLNRDTGKSLFEIQQEPVPESDVDGEQAWPTQPIPVKPAPFAAQHFDESNVTTIGEKNRDFVIEKLKTLRNGPAFNPPSLQGTVVIPGFHGGANWSGASFDPETAILYLNSTNLPNIMTLVPAPAGSPFRFVHKGYIQFRDQEGYPAIAPPWGLLNAINLNTGEYLWRTVLGEYPELTERGIPQTGTESFGGTIVTAGGLVFIGGTTDEKFRAFDKSTGKMLWDYQLPAGGYANPSTYMIDGKQYVVIAAGGAGKLRTKAGESFMVFALP</sequence>
<dbReference type="PANTHER" id="PTHR32303:SF4">
    <property type="entry name" value="QUINOPROTEIN GLUCOSE DEHYDROGENASE"/>
    <property type="match status" value="1"/>
</dbReference>
<comment type="caution">
    <text evidence="6">The sequence shown here is derived from an EMBL/GenBank/DDBJ whole genome shotgun (WGS) entry which is preliminary data.</text>
</comment>
<accession>A0A5C5XCS5</accession>
<keyword evidence="7" id="KW-1185">Reference proteome</keyword>
<comment type="cofactor">
    <cofactor evidence="1">
        <name>pyrroloquinoline quinone</name>
        <dbReference type="ChEBI" id="CHEBI:58442"/>
    </cofactor>
</comment>
<dbReference type="CDD" id="cd10280">
    <property type="entry name" value="PQQ_mGDH"/>
    <property type="match status" value="1"/>
</dbReference>
<dbReference type="SMART" id="SM00564">
    <property type="entry name" value="PQQ"/>
    <property type="match status" value="5"/>
</dbReference>
<evidence type="ECO:0000259" key="5">
    <source>
        <dbReference type="Pfam" id="PF01011"/>
    </source>
</evidence>
<dbReference type="Pfam" id="PF01011">
    <property type="entry name" value="PQQ"/>
    <property type="match status" value="1"/>
</dbReference>
<dbReference type="GO" id="GO:0008876">
    <property type="term" value="F:quinoprotein glucose dehydrogenase activity"/>
    <property type="evidence" value="ECO:0007669"/>
    <property type="project" value="UniProtKB-EC"/>
</dbReference>
<name>A0A5C5XCS5_9PLAN</name>
<dbReference type="Gene3D" id="2.140.10.10">
    <property type="entry name" value="Quinoprotein alcohol dehydrogenase-like superfamily"/>
    <property type="match status" value="1"/>
</dbReference>
<evidence type="ECO:0000256" key="2">
    <source>
        <dbReference type="ARBA" id="ARBA00008156"/>
    </source>
</evidence>
<dbReference type="RefSeq" id="WP_207310057.1">
    <property type="nucleotide sequence ID" value="NZ_SJPG01000001.1"/>
</dbReference>
<dbReference type="GO" id="GO:0016020">
    <property type="term" value="C:membrane"/>
    <property type="evidence" value="ECO:0007669"/>
    <property type="project" value="InterPro"/>
</dbReference>
<evidence type="ECO:0000256" key="1">
    <source>
        <dbReference type="ARBA" id="ARBA00001931"/>
    </source>
</evidence>
<comment type="similarity">
    <text evidence="2">Belongs to the bacterial PQQ dehydrogenase family.</text>
</comment>
<feature type="transmembrane region" description="Helical" evidence="4">
    <location>
        <begin position="21"/>
        <end position="42"/>
    </location>
</feature>
<dbReference type="InterPro" id="IPR002372">
    <property type="entry name" value="PQQ_rpt_dom"/>
</dbReference>
<keyword evidence="4" id="KW-0472">Membrane</keyword>
<proteinExistence type="inferred from homology"/>
<organism evidence="6 7">
    <name type="scientific">Rubinisphaera italica</name>
    <dbReference type="NCBI Taxonomy" id="2527969"/>
    <lineage>
        <taxon>Bacteria</taxon>
        <taxon>Pseudomonadati</taxon>
        <taxon>Planctomycetota</taxon>
        <taxon>Planctomycetia</taxon>
        <taxon>Planctomycetales</taxon>
        <taxon>Planctomycetaceae</taxon>
        <taxon>Rubinisphaera</taxon>
    </lineage>
</organism>
<dbReference type="GO" id="GO:0048038">
    <property type="term" value="F:quinone binding"/>
    <property type="evidence" value="ECO:0007669"/>
    <property type="project" value="InterPro"/>
</dbReference>
<keyword evidence="4" id="KW-0812">Transmembrane</keyword>
<keyword evidence="3 6" id="KW-0560">Oxidoreductase</keyword>
<dbReference type="Proteomes" id="UP000316095">
    <property type="component" value="Unassembled WGS sequence"/>
</dbReference>